<keyword evidence="3" id="KW-1185">Reference proteome</keyword>
<dbReference type="OrthoDB" id="9800698at2"/>
<dbReference type="SUPFAM" id="SSF52540">
    <property type="entry name" value="P-loop containing nucleoside triphosphate hydrolases"/>
    <property type="match status" value="1"/>
</dbReference>
<evidence type="ECO:0000313" key="3">
    <source>
        <dbReference type="Proteomes" id="UP000266568"/>
    </source>
</evidence>
<reference evidence="2 3" key="1">
    <citation type="submission" date="2018-08" db="EMBL/GenBank/DDBJ databases">
        <title>Genomic Encyclopedia of Type Strains, Phase IV (KMG-IV): sequencing the most valuable type-strain genomes for metagenomic binning, comparative biology and taxonomic classification.</title>
        <authorList>
            <person name="Goeker M."/>
        </authorList>
    </citation>
    <scope>NUCLEOTIDE SEQUENCE [LARGE SCALE GENOMIC DNA]</scope>
    <source>
        <strain evidence="2 3">DSM 25527</strain>
    </source>
</reference>
<accession>A0A397P9R7</accession>
<dbReference type="GO" id="GO:0008476">
    <property type="term" value="F:protein-tyrosine sulfotransferase activity"/>
    <property type="evidence" value="ECO:0007669"/>
    <property type="project" value="InterPro"/>
</dbReference>
<dbReference type="InterPro" id="IPR011990">
    <property type="entry name" value="TPR-like_helical_dom_sf"/>
</dbReference>
<sequence length="615" mass="67893">MLADADQLPPLAVAEACPCGSGLARRGCCGLDTAKARTELAEADSALGEALSEARARREPDGLRAAALAILAMAPAHKDALQALYDVLQREERWDAASAVIDRLARIHLNDPVCRMIAAQYFLSRGDMPRAQFHARILVRLAPEAAVSHMTMGRAFLAAHNGKAAEHHFRIAMGMGVPRGPRVEPREIEAHLAVALRDQGRFEEARALFVTLTKDPGDPSLLLAWAKLEEADRKFEAALQLLDRAERLAPGHPQLPIARATLFRRTREHDRALALLDASAADEDTGAGMLEKGQILDSMGRYDDAFATFTTFKARQRESSGHAYQAKRATGLVADLREFFTEGRSRLLPRAGRREDHAQPIFIVGFPRSGTTLVEQTLSAHPEIAAGDELPIVHQLAERAQSLLGSLLTYPKALSEMWLGDRAGHVDSLRDLYLNEAVNFGAVDPAKPWFTDKMPLNETHLGLIHILFPKSPIVHLVRHPLDVVLSVFSNSLTHGFHCAAALDSAAAHYALVADLIADHRAALPLHYHAVRYEDLVFDQEAQLRTLFAFIGMPFDPCVLSFQDNVRYARTASYAQVTEPLYTSSVYRYRNYLKHLEPVIPILMPAIERLGYTVEA</sequence>
<dbReference type="AlphaFoldDB" id="A0A397P9R7"/>
<dbReference type="Proteomes" id="UP000266568">
    <property type="component" value="Unassembled WGS sequence"/>
</dbReference>
<dbReference type="EMBL" id="QXDC01000002">
    <property type="protein sequence ID" value="RIA46326.1"/>
    <property type="molecule type" value="Genomic_DNA"/>
</dbReference>
<dbReference type="RefSeq" id="WP_119034553.1">
    <property type="nucleotide sequence ID" value="NZ_QXDC01000002.1"/>
</dbReference>
<evidence type="ECO:0000313" key="2">
    <source>
        <dbReference type="EMBL" id="RIA46326.1"/>
    </source>
</evidence>
<dbReference type="Gene3D" id="1.25.40.10">
    <property type="entry name" value="Tetratricopeptide repeat domain"/>
    <property type="match status" value="1"/>
</dbReference>
<name>A0A397P9R7_9SPHN</name>
<evidence type="ECO:0000256" key="1">
    <source>
        <dbReference type="ARBA" id="ARBA00022679"/>
    </source>
</evidence>
<dbReference type="InterPro" id="IPR026634">
    <property type="entry name" value="TPST-like"/>
</dbReference>
<proteinExistence type="predicted"/>
<dbReference type="PANTHER" id="PTHR12788">
    <property type="entry name" value="PROTEIN-TYROSINE SULFOTRANSFERASE 2"/>
    <property type="match status" value="1"/>
</dbReference>
<organism evidence="2 3">
    <name type="scientific">Hephaestia caeni</name>
    <dbReference type="NCBI Taxonomy" id="645617"/>
    <lineage>
        <taxon>Bacteria</taxon>
        <taxon>Pseudomonadati</taxon>
        <taxon>Pseudomonadota</taxon>
        <taxon>Alphaproteobacteria</taxon>
        <taxon>Sphingomonadales</taxon>
        <taxon>Sphingomonadaceae</taxon>
        <taxon>Hephaestia</taxon>
    </lineage>
</organism>
<dbReference type="Pfam" id="PF13469">
    <property type="entry name" value="Sulfotransfer_3"/>
    <property type="match status" value="1"/>
</dbReference>
<gene>
    <name evidence="2" type="ORF">DFR49_0865</name>
</gene>
<protein>
    <submittedName>
        <fullName evidence="2">Sulfotransferase family protein</fullName>
    </submittedName>
</protein>
<keyword evidence="1 2" id="KW-0808">Transferase</keyword>
<dbReference type="PANTHER" id="PTHR12788:SF10">
    <property type="entry name" value="PROTEIN-TYROSINE SULFOTRANSFERASE"/>
    <property type="match status" value="1"/>
</dbReference>
<dbReference type="Gene3D" id="3.40.50.300">
    <property type="entry name" value="P-loop containing nucleotide triphosphate hydrolases"/>
    <property type="match status" value="1"/>
</dbReference>
<dbReference type="SUPFAM" id="SSF48452">
    <property type="entry name" value="TPR-like"/>
    <property type="match status" value="1"/>
</dbReference>
<comment type="caution">
    <text evidence="2">The sequence shown here is derived from an EMBL/GenBank/DDBJ whole genome shotgun (WGS) entry which is preliminary data.</text>
</comment>
<dbReference type="InterPro" id="IPR027417">
    <property type="entry name" value="P-loop_NTPase"/>
</dbReference>